<dbReference type="InterPro" id="IPR048987">
    <property type="entry name" value="PIN-TPR-GreABC"/>
</dbReference>
<evidence type="ECO:0000256" key="1">
    <source>
        <dbReference type="SAM" id="Coils"/>
    </source>
</evidence>
<proteinExistence type="predicted"/>
<dbReference type="Pfam" id="PF20698">
    <property type="entry name" value="PIN-TPR-GreABC"/>
    <property type="match status" value="1"/>
</dbReference>
<accession>A0A443ZEY1</accession>
<evidence type="ECO:0000259" key="2">
    <source>
        <dbReference type="Pfam" id="PF20698"/>
    </source>
</evidence>
<dbReference type="InterPro" id="IPR011990">
    <property type="entry name" value="TPR-like_helical_dom_sf"/>
</dbReference>
<keyword evidence="1" id="KW-0175">Coiled coil</keyword>
<reference evidence="3 4" key="1">
    <citation type="submission" date="2018-06" db="EMBL/GenBank/DDBJ databases">
        <title>Bacteria isolated from soil of Wuhan.</title>
        <authorList>
            <person name="Wei X."/>
            <person name="Chunhua H."/>
        </authorList>
    </citation>
    <scope>NUCLEOTIDE SEQUENCE [LARGE SCALE GENOMIC DNA]</scope>
    <source>
        <strain evidence="4">xwS2</strain>
    </source>
</reference>
<dbReference type="Gene3D" id="1.25.40.10">
    <property type="entry name" value="Tetratricopeptide repeat domain"/>
    <property type="match status" value="1"/>
</dbReference>
<feature type="domain" description="PIN" evidence="2">
    <location>
        <begin position="1093"/>
        <end position="1230"/>
    </location>
</feature>
<feature type="coiled-coil region" evidence="1">
    <location>
        <begin position="310"/>
        <end position="337"/>
    </location>
</feature>
<dbReference type="Proteomes" id="UP000288983">
    <property type="component" value="Unassembled WGS sequence"/>
</dbReference>
<dbReference type="SUPFAM" id="SSF48452">
    <property type="entry name" value="TPR-like"/>
    <property type="match status" value="1"/>
</dbReference>
<gene>
    <name evidence="3" type="ORF">DM813_28290</name>
</gene>
<dbReference type="EMBL" id="QJRG01000050">
    <property type="protein sequence ID" value="RWU17258.1"/>
    <property type="molecule type" value="Genomic_DNA"/>
</dbReference>
<sequence length="1447" mass="160824">MLAMCLGIPCAGIRDNFTIVELLFQGRPFGHNTDDLIIFTARLNSTQRARHNLQMKRSLRASDNPTFIEAVGLAWLDFKRPDFTRESDDNVIVYDASSTSAMKGAVEVVSAALASSSAESWYTRVNAEKVSNASNRAAYAAIKLAVEQYSDEPVEADELHQFVVHLRFLRHDLDSDRTAEVANQKQLIKQAMPWADPSAIWAQMVSVCSELNGLGGELSLATLKRFLGDAADEFELPKLWRTTLTSAQSSPLSINLEVFERLRPLVETLSPLLSQPVVVDTRAVGPEELPSSQPCSASSIYSRQLDRVKQLHSERRYREALTQLETLQEELDDFDSHQRARWHFLRGMCNWHLAEDELAARDLETAAALYADDDRIAAGSVRALLLRNQVNAALEAGKALNAKFPESFAVWQIVTNARVMNREVLTAEEIPAAFVDMAAPWQMLASSRASQDDDAGAVSAIEIALEKTDASIFILESYLRLVVRLATQNAFHVKNRWQPEDRRELLESAIARFADREKVLWSEQSVRVQTDIVFHLAYAFLLLAKPAQSLGLIEQGRERGVPEHAASPRIEMEALRDLGRDADLLARFEGTIEQLDTDTLVSFGQSCLIVNRDDLLQATIAEVTARMPVSENDESEMVKLVSTVLHQLHWELLLREKQADRVREELEARGITPASTSIPHLVFAARAYIGDDALRKRYEDRVAEIAKTCTVAQELSLASQLMLTCHRYDAVVDILERLLPTDAYTLQHDDLIQCYAALDKRVKLRDLLDSLASQWRVSKDARQAALHLYGNAGDWPRMLALIEQDVVEQPDDAASWLLLVQVSANTHDVNVGDVLARVPSSLIGSTEALLRLGSIEIMHGHVDRGIDRIYRAMRSSAGENEAAALHLMIMITTAKAMDEAQTKPLSIAPGTTAELEGAGGDSGHISIDLAQATQLPPMDEFIPPDSAQAAALLGLKVGDEVGFPGLIGQQQYRIKRIITIHQRLVELSNQRILTAMVPNKMLAAMKIPRLENGDYDLSYLIEQLERRKAQGLHTLNLYKEHAATLGLIGRLIGVDAIDLVREWPAEETTLEVTFERGDMSDPFGELAPDFAWVVDLSMLVELSTLGMLDVLEHLPNLYVSSATRLALAAKADKASRGLGRDSMYAHEGKIGVLKLTEEDWENNLAYLEAITATVDGYCKVVPAYGPSSAAPVDQLKDIVSDEDYSTLLVCLEYGAGLLSLDGRLRLLAKTMGVNTASPQMLLNHAAVHKKLRWPEYSCAMIKMIISRRNFIGIDTADLIAMMDQGPVFANRGLNGLRTYLATPLLTFSSAVPVLNDFVCDMYLTGRCDAGVMLQLIEYCFEPMFRHPDCPQDWQSTAYLRLALTLPEARFNELTWQAVGVKLAQAKVRAGRPARPIEFKAAVTWGPWWPFYATDSPSQFMSTLLQDPDIEITLNDRSSETQAKPDEE</sequence>
<protein>
    <recommendedName>
        <fullName evidence="2">PIN domain-containing protein</fullName>
    </recommendedName>
</protein>
<evidence type="ECO:0000313" key="4">
    <source>
        <dbReference type="Proteomes" id="UP000288983"/>
    </source>
</evidence>
<organism evidence="3 4">
    <name type="scientific">Pseudomonas alkylphenolica</name>
    <dbReference type="NCBI Taxonomy" id="237609"/>
    <lineage>
        <taxon>Bacteria</taxon>
        <taxon>Pseudomonadati</taxon>
        <taxon>Pseudomonadota</taxon>
        <taxon>Gammaproteobacteria</taxon>
        <taxon>Pseudomonadales</taxon>
        <taxon>Pseudomonadaceae</taxon>
        <taxon>Pseudomonas</taxon>
    </lineage>
</organism>
<evidence type="ECO:0000313" key="3">
    <source>
        <dbReference type="EMBL" id="RWU17258.1"/>
    </source>
</evidence>
<comment type="caution">
    <text evidence="3">The sequence shown here is derived from an EMBL/GenBank/DDBJ whole genome shotgun (WGS) entry which is preliminary data.</text>
</comment>
<name>A0A443ZEY1_9PSED</name>